<dbReference type="RefSeq" id="WP_162623495.1">
    <property type="nucleotide sequence ID" value="NZ_BMLJ01000008.1"/>
</dbReference>
<proteinExistence type="predicted"/>
<dbReference type="InterPro" id="IPR050448">
    <property type="entry name" value="OpgB/LTA_synthase_biosynth"/>
</dbReference>
<name>A0A7H1J7D1_9GAMM</name>
<dbReference type="PANTHER" id="PTHR47371">
    <property type="entry name" value="LIPOTEICHOIC ACID SYNTHASE"/>
    <property type="match status" value="1"/>
</dbReference>
<keyword evidence="9" id="KW-1185">Reference proteome</keyword>
<evidence type="ECO:0000313" key="8">
    <source>
        <dbReference type="EMBL" id="QNT06397.1"/>
    </source>
</evidence>
<evidence type="ECO:0000256" key="5">
    <source>
        <dbReference type="ARBA" id="ARBA00023136"/>
    </source>
</evidence>
<dbReference type="Proteomes" id="UP000516370">
    <property type="component" value="Chromosome"/>
</dbReference>
<dbReference type="GO" id="GO:0005886">
    <property type="term" value="C:plasma membrane"/>
    <property type="evidence" value="ECO:0007669"/>
    <property type="project" value="UniProtKB-SubCell"/>
</dbReference>
<dbReference type="CDD" id="cd16015">
    <property type="entry name" value="LTA_synthase"/>
    <property type="match status" value="1"/>
</dbReference>
<evidence type="ECO:0000256" key="6">
    <source>
        <dbReference type="SAM" id="Phobius"/>
    </source>
</evidence>
<feature type="transmembrane region" description="Helical" evidence="6">
    <location>
        <begin position="51"/>
        <end position="75"/>
    </location>
</feature>
<dbReference type="SUPFAM" id="SSF53649">
    <property type="entry name" value="Alkaline phosphatase-like"/>
    <property type="match status" value="1"/>
</dbReference>
<protein>
    <submittedName>
        <fullName evidence="8">LTA synthase family protein</fullName>
    </submittedName>
</protein>
<keyword evidence="2" id="KW-1003">Cell membrane</keyword>
<evidence type="ECO:0000256" key="1">
    <source>
        <dbReference type="ARBA" id="ARBA00004651"/>
    </source>
</evidence>
<reference evidence="8 9" key="1">
    <citation type="submission" date="2020-09" db="EMBL/GenBank/DDBJ databases">
        <title>Complete genome sequence of an Arctic sea ice bacterium Marinomonas arctica BSI20414.</title>
        <authorList>
            <person name="Liao L."/>
            <person name="Chen B."/>
        </authorList>
    </citation>
    <scope>NUCLEOTIDE SEQUENCE [LARGE SCALE GENOMIC DNA]</scope>
    <source>
        <strain evidence="8 9">BSI20414</strain>
    </source>
</reference>
<evidence type="ECO:0000256" key="3">
    <source>
        <dbReference type="ARBA" id="ARBA00022692"/>
    </source>
</evidence>
<sequence>MNTFFSSSKVFLFYKVFVFFYFSTLILKAAFLYFNFDYFKDLEATGLLHAFFWGGFDLAVAAFFAFAFLVINYLLLNRFSRLVLVFLQVALMSMQFSDMLYFADAHRHTSYEVTSFLATPFSLMTQGSNIFFDSDKTLPIAVIAVVLFYLSFKVNVNSRHNAGKVGLLMLPVELFVILLSTVFFFRGGFSDLPLKPSFAYTIGDSKKAMLSLNGAYSTAFSIISAHNKLQQVVINHDKGNLSHLYPDDKLTLNIDNIKDYNLVFILLESWSQENQISPEGQVVTPFFQQLKAKSFSADLMIAGGHRTSEGIYSIFCSSQNPLGKSVAHTQLESFDYECLPEILKRKGWDTSFFQGSHKNTSGVGSFAQAIGFEKSYGKEDFDDDKTQYGQNAWGYYDQDLYSFIIDKVENTIKEPFLLGINTNTTHDISLPKGIEGAFTDGSSRSSKLNVLRFSDQALADFFAKMSSIAFEKPVVYAFVADHTAGFTSSNLSEYSIPFLIYSAGHEKMGTTFPAITSQRDIVPTVAGMLGANIPWFAGRDLFHIDPMSAFADYYHNGNFGWLTGDYLTEIDLATNGRKCYSWRKDFLMKQSVSCPTDVDSRVNDALTFTRVQQDLLFSGKTQDFTQYKTP</sequence>
<keyword evidence="4 6" id="KW-1133">Transmembrane helix</keyword>
<gene>
    <name evidence="8" type="ORF">IBG28_01645</name>
</gene>
<evidence type="ECO:0000256" key="4">
    <source>
        <dbReference type="ARBA" id="ARBA00022989"/>
    </source>
</evidence>
<feature type="transmembrane region" description="Helical" evidence="6">
    <location>
        <begin position="168"/>
        <end position="189"/>
    </location>
</feature>
<comment type="subcellular location">
    <subcellularLocation>
        <location evidence="1">Cell membrane</location>
        <topology evidence="1">Multi-pass membrane protein</topology>
    </subcellularLocation>
</comment>
<dbReference type="EMBL" id="CP061081">
    <property type="protein sequence ID" value="QNT06397.1"/>
    <property type="molecule type" value="Genomic_DNA"/>
</dbReference>
<organism evidence="8 9">
    <name type="scientific">Marinomonas arctica</name>
    <dbReference type="NCBI Taxonomy" id="383750"/>
    <lineage>
        <taxon>Bacteria</taxon>
        <taxon>Pseudomonadati</taxon>
        <taxon>Pseudomonadota</taxon>
        <taxon>Gammaproteobacteria</taxon>
        <taxon>Oceanospirillales</taxon>
        <taxon>Oceanospirillaceae</taxon>
        <taxon>Marinomonas</taxon>
    </lineage>
</organism>
<dbReference type="Pfam" id="PF00884">
    <property type="entry name" value="Sulfatase"/>
    <property type="match status" value="1"/>
</dbReference>
<keyword evidence="3 6" id="KW-0812">Transmembrane</keyword>
<dbReference type="Gene3D" id="3.40.720.10">
    <property type="entry name" value="Alkaline Phosphatase, subunit A"/>
    <property type="match status" value="1"/>
</dbReference>
<evidence type="ECO:0000256" key="2">
    <source>
        <dbReference type="ARBA" id="ARBA00022475"/>
    </source>
</evidence>
<dbReference type="InterPro" id="IPR000917">
    <property type="entry name" value="Sulfatase_N"/>
</dbReference>
<evidence type="ECO:0000313" key="9">
    <source>
        <dbReference type="Proteomes" id="UP000516370"/>
    </source>
</evidence>
<keyword evidence="5 6" id="KW-0472">Membrane</keyword>
<feature type="transmembrane region" description="Helical" evidence="6">
    <location>
        <begin position="82"/>
        <end position="103"/>
    </location>
</feature>
<feature type="domain" description="Sulfatase N-terminal" evidence="7">
    <location>
        <begin position="261"/>
        <end position="530"/>
    </location>
</feature>
<dbReference type="AlphaFoldDB" id="A0A7H1J7D1"/>
<accession>A0A7H1J7D1</accession>
<feature type="transmembrane region" description="Helical" evidence="6">
    <location>
        <begin position="12"/>
        <end position="31"/>
    </location>
</feature>
<feature type="transmembrane region" description="Helical" evidence="6">
    <location>
        <begin position="138"/>
        <end position="156"/>
    </location>
</feature>
<dbReference type="PANTHER" id="PTHR47371:SF3">
    <property type="entry name" value="PHOSPHOGLYCEROL TRANSFERASE I"/>
    <property type="match status" value="1"/>
</dbReference>
<dbReference type="InterPro" id="IPR017850">
    <property type="entry name" value="Alkaline_phosphatase_core_sf"/>
</dbReference>
<dbReference type="KEGG" id="mard:IBG28_01645"/>
<evidence type="ECO:0000259" key="7">
    <source>
        <dbReference type="Pfam" id="PF00884"/>
    </source>
</evidence>